<dbReference type="InterPro" id="IPR027417">
    <property type="entry name" value="P-loop_NTPase"/>
</dbReference>
<evidence type="ECO:0008006" key="3">
    <source>
        <dbReference type="Google" id="ProtNLM"/>
    </source>
</evidence>
<dbReference type="AlphaFoldDB" id="A0A6A5UNX3"/>
<dbReference type="OrthoDB" id="20872at2759"/>
<feature type="non-terminal residue" evidence="1">
    <location>
        <position position="1"/>
    </location>
</feature>
<name>A0A6A5UNX3_9PLEO</name>
<reference evidence="1" key="1">
    <citation type="journal article" date="2020" name="Stud. Mycol.">
        <title>101 Dothideomycetes genomes: a test case for predicting lifestyles and emergence of pathogens.</title>
        <authorList>
            <person name="Haridas S."/>
            <person name="Albert R."/>
            <person name="Binder M."/>
            <person name="Bloem J."/>
            <person name="Labutti K."/>
            <person name="Salamov A."/>
            <person name="Andreopoulos B."/>
            <person name="Baker S."/>
            <person name="Barry K."/>
            <person name="Bills G."/>
            <person name="Bluhm B."/>
            <person name="Cannon C."/>
            <person name="Castanera R."/>
            <person name="Culley D."/>
            <person name="Daum C."/>
            <person name="Ezra D."/>
            <person name="Gonzalez J."/>
            <person name="Henrissat B."/>
            <person name="Kuo A."/>
            <person name="Liang C."/>
            <person name="Lipzen A."/>
            <person name="Lutzoni F."/>
            <person name="Magnuson J."/>
            <person name="Mondo S."/>
            <person name="Nolan M."/>
            <person name="Ohm R."/>
            <person name="Pangilinan J."/>
            <person name="Park H.-J."/>
            <person name="Ramirez L."/>
            <person name="Alfaro M."/>
            <person name="Sun H."/>
            <person name="Tritt A."/>
            <person name="Yoshinaga Y."/>
            <person name="Zwiers L.-H."/>
            <person name="Turgeon B."/>
            <person name="Goodwin S."/>
            <person name="Spatafora J."/>
            <person name="Crous P."/>
            <person name="Grigoriev I."/>
        </authorList>
    </citation>
    <scope>NUCLEOTIDE SEQUENCE</scope>
    <source>
        <strain evidence="1">CBS 107.79</strain>
    </source>
</reference>
<evidence type="ECO:0000313" key="2">
    <source>
        <dbReference type="Proteomes" id="UP000800036"/>
    </source>
</evidence>
<protein>
    <recommendedName>
        <fullName evidence="3">NB-ARC domain-containing protein</fullName>
    </recommendedName>
</protein>
<organism evidence="1 2">
    <name type="scientific">Bimuria novae-zelandiae CBS 107.79</name>
    <dbReference type="NCBI Taxonomy" id="1447943"/>
    <lineage>
        <taxon>Eukaryota</taxon>
        <taxon>Fungi</taxon>
        <taxon>Dikarya</taxon>
        <taxon>Ascomycota</taxon>
        <taxon>Pezizomycotina</taxon>
        <taxon>Dothideomycetes</taxon>
        <taxon>Pleosporomycetidae</taxon>
        <taxon>Pleosporales</taxon>
        <taxon>Massarineae</taxon>
        <taxon>Didymosphaeriaceae</taxon>
        <taxon>Bimuria</taxon>
    </lineage>
</organism>
<proteinExistence type="predicted"/>
<accession>A0A6A5UNX3</accession>
<evidence type="ECO:0000313" key="1">
    <source>
        <dbReference type="EMBL" id="KAF1966374.1"/>
    </source>
</evidence>
<keyword evidence="2" id="KW-1185">Reference proteome</keyword>
<dbReference type="Gene3D" id="3.40.50.300">
    <property type="entry name" value="P-loop containing nucleotide triphosphate hydrolases"/>
    <property type="match status" value="1"/>
</dbReference>
<sequence>ELPGRSDPKVNVLRLVSDWLQDETNGRWVMVVDNVDDAETFFPSRKRQRDEADASVQTPLAMYLPQSRNGAVLITSRNKDAAARLAGGYCVLA</sequence>
<dbReference type="Proteomes" id="UP000800036">
    <property type="component" value="Unassembled WGS sequence"/>
</dbReference>
<dbReference type="EMBL" id="ML976747">
    <property type="protein sequence ID" value="KAF1966374.1"/>
    <property type="molecule type" value="Genomic_DNA"/>
</dbReference>
<gene>
    <name evidence="1" type="ORF">BU23DRAFT_486895</name>
</gene>